<evidence type="ECO:0000313" key="6">
    <source>
        <dbReference type="EMBL" id="AFZ51000.1"/>
    </source>
</evidence>
<dbReference type="GO" id="GO:0016020">
    <property type="term" value="C:membrane"/>
    <property type="evidence" value="ECO:0007669"/>
    <property type="project" value="UniProtKB-SubCell"/>
</dbReference>
<evidence type="ECO:0000256" key="3">
    <source>
        <dbReference type="ARBA" id="ARBA00022989"/>
    </source>
</evidence>
<evidence type="ECO:0000256" key="5">
    <source>
        <dbReference type="SAM" id="Phobius"/>
    </source>
</evidence>
<comment type="subcellular location">
    <subcellularLocation>
        <location evidence="1">Membrane</location>
    </subcellularLocation>
</comment>
<keyword evidence="2 5" id="KW-0812">Transmembrane</keyword>
<organism evidence="6 7">
    <name type="scientific">Dactylococcopsis salina (strain PCC 8305)</name>
    <name type="common">Myxobactron salinum</name>
    <dbReference type="NCBI Taxonomy" id="13035"/>
    <lineage>
        <taxon>Bacteria</taxon>
        <taxon>Bacillati</taxon>
        <taxon>Cyanobacteriota</taxon>
        <taxon>Cyanophyceae</taxon>
        <taxon>Nodosilineales</taxon>
        <taxon>Cymatolegaceae</taxon>
        <taxon>Dactylococcopsis</taxon>
    </lineage>
</organism>
<dbReference type="HOGENOM" id="CLU_2786964_0_0_3"/>
<dbReference type="AlphaFoldDB" id="K9YXD8"/>
<feature type="transmembrane region" description="Helical" evidence="5">
    <location>
        <begin position="30"/>
        <end position="51"/>
    </location>
</feature>
<keyword evidence="3 5" id="KW-1133">Transmembrane helix</keyword>
<dbReference type="RefSeq" id="WP_015229991.1">
    <property type="nucleotide sequence ID" value="NC_019780.1"/>
</dbReference>
<dbReference type="STRING" id="13035.Dacsa_2393"/>
<evidence type="ECO:0000256" key="1">
    <source>
        <dbReference type="ARBA" id="ARBA00004370"/>
    </source>
</evidence>
<gene>
    <name evidence="6" type="ORF">Dacsa_2393</name>
</gene>
<dbReference type="Pfam" id="PF03647">
    <property type="entry name" value="Tmemb_14"/>
    <property type="match status" value="1"/>
</dbReference>
<sequence length="68" mass="6904">MLIAKVAVMVYGILAIVGGIIGYKTAQSKVSLVSGSVSGALLVVCSIASFLGQNWGLILGAIVAERLI</sequence>
<keyword evidence="7" id="KW-1185">Reference proteome</keyword>
<dbReference type="Gene3D" id="1.10.10.1740">
    <property type="entry name" value="Transmembrane protein 14-like"/>
    <property type="match status" value="1"/>
</dbReference>
<dbReference type="Proteomes" id="UP000010482">
    <property type="component" value="Chromosome"/>
</dbReference>
<proteinExistence type="predicted"/>
<feature type="transmembrane region" description="Helical" evidence="5">
    <location>
        <begin position="6"/>
        <end position="23"/>
    </location>
</feature>
<reference evidence="6" key="1">
    <citation type="submission" date="2012-04" db="EMBL/GenBank/DDBJ databases">
        <title>Finished genome of Dactylococcopsis salina PCC 8305.</title>
        <authorList>
            <consortium name="US DOE Joint Genome Institute"/>
            <person name="Gugger M."/>
            <person name="Coursin T."/>
            <person name="Rippka R."/>
            <person name="Tandeau De Marsac N."/>
            <person name="Huntemann M."/>
            <person name="Wei C.-L."/>
            <person name="Han J."/>
            <person name="Detter J.C."/>
            <person name="Han C."/>
            <person name="Tapia R."/>
            <person name="Daligault H."/>
            <person name="Chen A."/>
            <person name="Krypides N."/>
            <person name="Mavromatis K."/>
            <person name="Markowitz V."/>
            <person name="Szeto E."/>
            <person name="Ivanova N."/>
            <person name="Ovchinnikova G."/>
            <person name="Pagani I."/>
            <person name="Pati A."/>
            <person name="Goodwin L."/>
            <person name="Peters L."/>
            <person name="Pitluck S."/>
            <person name="Woyke T."/>
            <person name="Kerfeld C."/>
        </authorList>
    </citation>
    <scope>NUCLEOTIDE SEQUENCE [LARGE SCALE GENOMIC DNA]</scope>
    <source>
        <strain evidence="6">PCC 8305</strain>
    </source>
</reference>
<evidence type="ECO:0000256" key="2">
    <source>
        <dbReference type="ARBA" id="ARBA00022692"/>
    </source>
</evidence>
<dbReference type="eggNOG" id="COG5548">
    <property type="taxonomic scope" value="Bacteria"/>
</dbReference>
<dbReference type="KEGG" id="dsl:Dacsa_2393"/>
<protein>
    <submittedName>
        <fullName evidence="6">Small integral membrane protein</fullName>
    </submittedName>
</protein>
<accession>K9YXD8</accession>
<evidence type="ECO:0000256" key="4">
    <source>
        <dbReference type="ARBA" id="ARBA00023136"/>
    </source>
</evidence>
<dbReference type="InterPro" id="IPR044890">
    <property type="entry name" value="TMEM14_sf"/>
</dbReference>
<evidence type="ECO:0000313" key="7">
    <source>
        <dbReference type="Proteomes" id="UP000010482"/>
    </source>
</evidence>
<name>K9YXD8_DACS8</name>
<dbReference type="InterPro" id="IPR005349">
    <property type="entry name" value="TMEM14"/>
</dbReference>
<dbReference type="EMBL" id="CP003944">
    <property type="protein sequence ID" value="AFZ51000.1"/>
    <property type="molecule type" value="Genomic_DNA"/>
</dbReference>
<keyword evidence="4 5" id="KW-0472">Membrane</keyword>